<accession>A0ABP0JI88</accession>
<sequence>MAVIGESCASLTPYGVGATLAQLGSGGVPNDKKPKRPIRIYGLGYTSAFERPATGQTIPPGSPGPRMASSHSAPSIRSDSESSRPPSSLSKTQLYWSPMTSHTFWEFDQLRSVRSPVREREVGRIARIMGQSSLSSVPRDTPMGVLKNPYYRRRGLVHGEV</sequence>
<evidence type="ECO:0000313" key="2">
    <source>
        <dbReference type="EMBL" id="CAK9014112.1"/>
    </source>
</evidence>
<evidence type="ECO:0000256" key="1">
    <source>
        <dbReference type="SAM" id="MobiDB-lite"/>
    </source>
</evidence>
<feature type="region of interest" description="Disordered" evidence="1">
    <location>
        <begin position="51"/>
        <end position="93"/>
    </location>
</feature>
<keyword evidence="3" id="KW-1185">Reference proteome</keyword>
<reference evidence="2 3" key="1">
    <citation type="submission" date="2024-02" db="EMBL/GenBank/DDBJ databases">
        <authorList>
            <person name="Chen Y."/>
            <person name="Shah S."/>
            <person name="Dougan E. K."/>
            <person name="Thang M."/>
            <person name="Chan C."/>
        </authorList>
    </citation>
    <scope>NUCLEOTIDE SEQUENCE [LARGE SCALE GENOMIC DNA]</scope>
</reference>
<protein>
    <submittedName>
        <fullName evidence="2">Uncharacterized protein</fullName>
    </submittedName>
</protein>
<dbReference type="EMBL" id="CAXAMM010007407">
    <property type="protein sequence ID" value="CAK9014112.1"/>
    <property type="molecule type" value="Genomic_DNA"/>
</dbReference>
<dbReference type="Proteomes" id="UP001642464">
    <property type="component" value="Unassembled WGS sequence"/>
</dbReference>
<proteinExistence type="predicted"/>
<name>A0ABP0JI88_9DINO</name>
<organism evidence="2 3">
    <name type="scientific">Durusdinium trenchii</name>
    <dbReference type="NCBI Taxonomy" id="1381693"/>
    <lineage>
        <taxon>Eukaryota</taxon>
        <taxon>Sar</taxon>
        <taxon>Alveolata</taxon>
        <taxon>Dinophyceae</taxon>
        <taxon>Suessiales</taxon>
        <taxon>Symbiodiniaceae</taxon>
        <taxon>Durusdinium</taxon>
    </lineage>
</organism>
<gene>
    <name evidence="2" type="ORF">SCF082_LOCUS12206</name>
</gene>
<feature type="compositionally biased region" description="Low complexity" evidence="1">
    <location>
        <begin position="72"/>
        <end position="90"/>
    </location>
</feature>
<comment type="caution">
    <text evidence="2">The sequence shown here is derived from an EMBL/GenBank/DDBJ whole genome shotgun (WGS) entry which is preliminary data.</text>
</comment>
<evidence type="ECO:0000313" key="3">
    <source>
        <dbReference type="Proteomes" id="UP001642464"/>
    </source>
</evidence>